<dbReference type="SUPFAM" id="SSF82171">
    <property type="entry name" value="DPP6 N-terminal domain-like"/>
    <property type="match status" value="1"/>
</dbReference>
<name>A0ABV2E198_9GAMM</name>
<gene>
    <name evidence="1" type="ORF">ABXV16_14955</name>
</gene>
<reference evidence="1 2" key="1">
    <citation type="submission" date="2024-07" db="EMBL/GenBank/DDBJ databases">
        <title>Isolation, whole-genome sequencing, and annotation of five antibiotic-resistant bacteria from environmental samples.</title>
        <authorList>
            <person name="Bedore T."/>
            <person name="Hudson A.O."/>
            <person name="Kumar G."/>
        </authorList>
    </citation>
    <scope>NUCLEOTIDE SEQUENCE [LARGE SCALE GENOMIC DNA]</scope>
    <source>
        <strain evidence="1 2">RIT844</strain>
    </source>
</reference>
<evidence type="ECO:0000313" key="2">
    <source>
        <dbReference type="Proteomes" id="UP001548992"/>
    </source>
</evidence>
<dbReference type="RefSeq" id="WP_354467305.1">
    <property type="nucleotide sequence ID" value="NZ_JBEWWF010000004.1"/>
</dbReference>
<proteinExistence type="predicted"/>
<comment type="caution">
    <text evidence="1">The sequence shown here is derived from an EMBL/GenBank/DDBJ whole genome shotgun (WGS) entry which is preliminary data.</text>
</comment>
<dbReference type="Proteomes" id="UP001548992">
    <property type="component" value="Unassembled WGS sequence"/>
</dbReference>
<evidence type="ECO:0000313" key="1">
    <source>
        <dbReference type="EMBL" id="MET3077055.1"/>
    </source>
</evidence>
<protein>
    <submittedName>
        <fullName evidence="1">Uncharacterized protein</fullName>
    </submittedName>
</protein>
<dbReference type="EMBL" id="JBEWWF010000004">
    <property type="protein sequence ID" value="MET3077055.1"/>
    <property type="molecule type" value="Genomic_DNA"/>
</dbReference>
<organism evidence="1 2">
    <name type="scientific">Pantoea leporis</name>
    <dbReference type="NCBI Taxonomy" id="2933780"/>
    <lineage>
        <taxon>Bacteria</taxon>
        <taxon>Pseudomonadati</taxon>
        <taxon>Pseudomonadota</taxon>
        <taxon>Gammaproteobacteria</taxon>
        <taxon>Enterobacterales</taxon>
        <taxon>Erwiniaceae</taxon>
        <taxon>Pantoea</taxon>
    </lineage>
</organism>
<accession>A0ABV2E198</accession>
<keyword evidence="2" id="KW-1185">Reference proteome</keyword>
<sequence length="296" mass="33839">MAFIRRIIIIIILLVLDPLSSNVYAASAGKIIKSQFNLQGIYYDKEETLFTLEQDYKNNLSMIFYNHNGYRELLLKDGDIGHQGFGVSTLEHNSARYILTGMKKSGLHILLYKLKNKKKPIKYRIKLFPDSFIPGNETMPALSGDGRFIFARGRSKDGQMFIRVFDTPNIYSALKDINNIDLSDNYIYQWPISSRIASNAIGSLQPLQAIASNGHDVALMFGNARLTPKVIYFYTVNGELKRIDTRVTSGIEDAMIFSQQNFYEPEGLSYQKNRLKILITYAKGINKRNVIYNYIK</sequence>